<proteinExistence type="predicted"/>
<organism evidence="1 2">
    <name type="scientific">Acinetobacter baumannii 1499986</name>
    <dbReference type="NCBI Taxonomy" id="1310673"/>
    <lineage>
        <taxon>Bacteria</taxon>
        <taxon>Pseudomonadati</taxon>
        <taxon>Pseudomonadota</taxon>
        <taxon>Gammaproteobacteria</taxon>
        <taxon>Moraxellales</taxon>
        <taxon>Moraxellaceae</taxon>
        <taxon>Acinetobacter</taxon>
        <taxon>Acinetobacter calcoaceticus/baumannii complex</taxon>
    </lineage>
</organism>
<gene>
    <name evidence="1" type="ORF">J572_3559</name>
</gene>
<dbReference type="Proteomes" id="UP000027309">
    <property type="component" value="Unassembled WGS sequence"/>
</dbReference>
<accession>A0A836LY66</accession>
<protein>
    <submittedName>
        <fullName evidence="1">Uncharacterized protein</fullName>
    </submittedName>
</protein>
<dbReference type="AlphaFoldDB" id="A0A836LY66"/>
<evidence type="ECO:0000313" key="2">
    <source>
        <dbReference type="Proteomes" id="UP000027309"/>
    </source>
</evidence>
<comment type="caution">
    <text evidence="1">The sequence shown here is derived from an EMBL/GenBank/DDBJ whole genome shotgun (WGS) entry which is preliminary data.</text>
</comment>
<reference evidence="1 2" key="1">
    <citation type="submission" date="2014-04" db="EMBL/GenBank/DDBJ databases">
        <title>Comparative genomics and transcriptomics to identify genetic mechanisms underlying the emergence of carbapenem resistant Acinetobacter baumannii (CRAb).</title>
        <authorList>
            <person name="Harris A.D."/>
            <person name="Johnson K.J."/>
            <person name="George J."/>
            <person name="Nadendla S."/>
            <person name="Daugherty S.C."/>
            <person name="Parankush S."/>
            <person name="Sadzewicz L."/>
            <person name="Tallon L."/>
            <person name="Sengamalay N."/>
            <person name="Hazen T.H."/>
            <person name="Rasko D.A."/>
        </authorList>
    </citation>
    <scope>NUCLEOTIDE SEQUENCE [LARGE SCALE GENOMIC DNA]</scope>
    <source>
        <strain evidence="1 2">1499986</strain>
    </source>
</reference>
<sequence>MLTISIENYLEGPDGFVSFKDIDVVEISINRLKGGMANRPLQMIDIKTEILEALHEAQLR</sequence>
<dbReference type="RefSeq" id="WP_227503217.1">
    <property type="nucleotide sequence ID" value="NZ_JMOA01000066.1"/>
</dbReference>
<name>A0A836LY66_ACIBA</name>
<dbReference type="EMBL" id="JMOA01000066">
    <property type="protein sequence ID" value="KCX99733.1"/>
    <property type="molecule type" value="Genomic_DNA"/>
</dbReference>
<evidence type="ECO:0000313" key="1">
    <source>
        <dbReference type="EMBL" id="KCX99733.1"/>
    </source>
</evidence>